<organism evidence="3">
    <name type="scientific">Chaetomium thermophilum (strain DSM 1495 / CBS 144.50 / IMI 039719)</name>
    <name type="common">Thermochaetoides thermophila</name>
    <dbReference type="NCBI Taxonomy" id="759272"/>
    <lineage>
        <taxon>Eukaryota</taxon>
        <taxon>Fungi</taxon>
        <taxon>Dikarya</taxon>
        <taxon>Ascomycota</taxon>
        <taxon>Pezizomycotina</taxon>
        <taxon>Sordariomycetes</taxon>
        <taxon>Sordariomycetidae</taxon>
        <taxon>Sordariales</taxon>
        <taxon>Chaetomiaceae</taxon>
        <taxon>Thermochaetoides</taxon>
    </lineage>
</organism>
<evidence type="ECO:0000256" key="1">
    <source>
        <dbReference type="SAM" id="MobiDB-lite"/>
    </source>
</evidence>
<dbReference type="EMBL" id="GL988045">
    <property type="protein sequence ID" value="EGS18718.1"/>
    <property type="molecule type" value="Genomic_DNA"/>
</dbReference>
<reference evidence="2 3" key="1">
    <citation type="journal article" date="2011" name="Cell">
        <title>Insight into structure and assembly of the nuclear pore complex by utilizing the genome of a eukaryotic thermophile.</title>
        <authorList>
            <person name="Amlacher S."/>
            <person name="Sarges P."/>
            <person name="Flemming D."/>
            <person name="van Noort V."/>
            <person name="Kunze R."/>
            <person name="Devos D.P."/>
            <person name="Arumugam M."/>
            <person name="Bork P."/>
            <person name="Hurt E."/>
        </authorList>
    </citation>
    <scope>NUCLEOTIDE SEQUENCE [LARGE SCALE GENOMIC DNA]</scope>
    <source>
        <strain evidence="3">DSM 1495 / CBS 144.50 / IMI 039719</strain>
    </source>
</reference>
<proteinExistence type="predicted"/>
<protein>
    <submittedName>
        <fullName evidence="2">Uncharacterized protein</fullName>
    </submittedName>
</protein>
<evidence type="ECO:0000313" key="2">
    <source>
        <dbReference type="EMBL" id="EGS18718.1"/>
    </source>
</evidence>
<keyword evidence="3" id="KW-1185">Reference proteome</keyword>
<dbReference type="GeneID" id="18259364"/>
<dbReference type="KEGG" id="cthr:CTHT_0053260"/>
<gene>
    <name evidence="2" type="ORF">CTHT_0053260</name>
</gene>
<dbReference type="HOGENOM" id="CLU_2637858_0_0_1"/>
<feature type="region of interest" description="Disordered" evidence="1">
    <location>
        <begin position="20"/>
        <end position="77"/>
    </location>
</feature>
<name>G0SDW7_CHATD</name>
<dbReference type="AlphaFoldDB" id="G0SDW7"/>
<sequence length="77" mass="8321">MSANKRSMWRQDAVDIASAAAQKQKRIRKPTLIGTLPGTRDSSSSLEPGIPTRVSQELSQSEELIKGRSMAAGPVKL</sequence>
<accession>G0SDW7</accession>
<feature type="compositionally biased region" description="Polar residues" evidence="1">
    <location>
        <begin position="53"/>
        <end position="62"/>
    </location>
</feature>
<evidence type="ECO:0000313" key="3">
    <source>
        <dbReference type="Proteomes" id="UP000008066"/>
    </source>
</evidence>
<dbReference type="RefSeq" id="XP_006695663.1">
    <property type="nucleotide sequence ID" value="XM_006695600.1"/>
</dbReference>
<dbReference type="Proteomes" id="UP000008066">
    <property type="component" value="Unassembled WGS sequence"/>
</dbReference>